<name>A0A1F5JZ95_9BACT</name>
<protein>
    <submittedName>
        <fullName evidence="1">Uncharacterized protein</fullName>
    </submittedName>
</protein>
<proteinExistence type="predicted"/>
<dbReference type="Proteomes" id="UP000177258">
    <property type="component" value="Unassembled WGS sequence"/>
</dbReference>
<sequence>MNYVVTNIRLPEEDYLRLKGEAAKKRISLAAIIRGKITEKRPDDYEKILLTPTDWFTERDYKDYKIRRSGLKKRTKTYDW</sequence>
<dbReference type="EMBL" id="MFDB01000002">
    <property type="protein sequence ID" value="OGE33942.1"/>
    <property type="molecule type" value="Genomic_DNA"/>
</dbReference>
<evidence type="ECO:0000313" key="2">
    <source>
        <dbReference type="Proteomes" id="UP000177258"/>
    </source>
</evidence>
<comment type="caution">
    <text evidence="1">The sequence shown here is derived from an EMBL/GenBank/DDBJ whole genome shotgun (WGS) entry which is preliminary data.</text>
</comment>
<accession>A0A1F5JZ95</accession>
<dbReference type="AlphaFoldDB" id="A0A1F5JZ95"/>
<reference evidence="1 2" key="1">
    <citation type="journal article" date="2016" name="Nat. Commun.">
        <title>Thousands of microbial genomes shed light on interconnected biogeochemical processes in an aquifer system.</title>
        <authorList>
            <person name="Anantharaman K."/>
            <person name="Brown C.T."/>
            <person name="Hug L.A."/>
            <person name="Sharon I."/>
            <person name="Castelle C.J."/>
            <person name="Probst A.J."/>
            <person name="Thomas B.C."/>
            <person name="Singh A."/>
            <person name="Wilkins M.J."/>
            <person name="Karaoz U."/>
            <person name="Brodie E.L."/>
            <person name="Williams K.H."/>
            <person name="Hubbard S.S."/>
            <person name="Banfield J.F."/>
        </authorList>
    </citation>
    <scope>NUCLEOTIDE SEQUENCE [LARGE SCALE GENOMIC DNA]</scope>
</reference>
<gene>
    <name evidence="1" type="ORF">A3D83_03445</name>
</gene>
<evidence type="ECO:0000313" key="1">
    <source>
        <dbReference type="EMBL" id="OGE33942.1"/>
    </source>
</evidence>
<organism evidence="1 2">
    <name type="scientific">Candidatus Daviesbacteria bacterium RIFCSPHIGHO2_02_FULL_41_10</name>
    <dbReference type="NCBI Taxonomy" id="1797774"/>
    <lineage>
        <taxon>Bacteria</taxon>
        <taxon>Candidatus Daviesiibacteriota</taxon>
    </lineage>
</organism>